<name>A0A6N3K9Q6_9ACTN</name>
<protein>
    <submittedName>
        <fullName evidence="2">Uncharacterized protein</fullName>
    </submittedName>
</protein>
<reference evidence="2 3" key="2">
    <citation type="submission" date="2018-08" db="EMBL/GenBank/DDBJ databases">
        <title>Streptomyces kandeliansis sp. nov., an endophytic bacterium isolated from mangrove plant.</title>
        <authorList>
            <person name="Wang R."/>
        </authorList>
    </citation>
    <scope>NUCLEOTIDE SEQUENCE [LARGE SCALE GENOMIC DNA]</scope>
    <source>
        <strain evidence="3">H14(2018)</strain>
    </source>
</reference>
<evidence type="ECO:0000256" key="1">
    <source>
        <dbReference type="SAM" id="Phobius"/>
    </source>
</evidence>
<gene>
    <name evidence="2" type="ORF">DVH21_29400</name>
</gene>
<dbReference type="AlphaFoldDB" id="A0A6N3K9Q6"/>
<accession>A0A6N3K9Q6</accession>
<keyword evidence="1" id="KW-1133">Transmembrane helix</keyword>
<dbReference type="EMBL" id="CP031263">
    <property type="protein sequence ID" value="AXH93693.1"/>
    <property type="molecule type" value="Genomic_DNA"/>
</dbReference>
<organism evidence="2 3">
    <name type="scientific">Micromonospora aurantiaca</name>
    <name type="common">nom. illeg.</name>
    <dbReference type="NCBI Taxonomy" id="47850"/>
    <lineage>
        <taxon>Bacteria</taxon>
        <taxon>Bacillati</taxon>
        <taxon>Actinomycetota</taxon>
        <taxon>Actinomycetes</taxon>
        <taxon>Micromonosporales</taxon>
        <taxon>Micromonosporaceae</taxon>
        <taxon>Micromonospora</taxon>
    </lineage>
</organism>
<keyword evidence="1" id="KW-0472">Membrane</keyword>
<evidence type="ECO:0000313" key="2">
    <source>
        <dbReference type="EMBL" id="AXH93693.1"/>
    </source>
</evidence>
<proteinExistence type="predicted"/>
<reference evidence="2 3" key="1">
    <citation type="submission" date="2018-07" db="EMBL/GenBank/DDBJ databases">
        <authorList>
            <person name="Ye Y."/>
        </authorList>
    </citation>
    <scope>NUCLEOTIDE SEQUENCE [LARGE SCALE GENOMIC DNA]</scope>
    <source>
        <strain evidence="3">H14(2018)</strain>
    </source>
</reference>
<keyword evidence="1" id="KW-0812">Transmembrane</keyword>
<dbReference type="Proteomes" id="UP000253958">
    <property type="component" value="Chromosome"/>
</dbReference>
<sequence>MVFISYGLLAAPSPSAQDSAAGMFAAAVLAAVGGVAGLLAGVLRHRAQGSRAVTERAMWVWRSASWCRSCHHVVLLVPGADRRVIVSAEHAYQAVRDLARADAAGALRPAR</sequence>
<feature type="transmembrane region" description="Helical" evidence="1">
    <location>
        <begin position="20"/>
        <end position="43"/>
    </location>
</feature>
<evidence type="ECO:0000313" key="3">
    <source>
        <dbReference type="Proteomes" id="UP000253958"/>
    </source>
</evidence>